<keyword evidence="5" id="KW-1185">Reference proteome</keyword>
<dbReference type="InterPro" id="IPR050742">
    <property type="entry name" value="Helicase_Restrict-Modif_Enz"/>
</dbReference>
<proteinExistence type="predicted"/>
<dbReference type="InterPro" id="IPR027417">
    <property type="entry name" value="P-loop_NTPase"/>
</dbReference>
<protein>
    <submittedName>
        <fullName evidence="3">Restriction endonuclease subunit R</fullName>
    </submittedName>
</protein>
<dbReference type="GeneID" id="82809339"/>
<evidence type="ECO:0000313" key="2">
    <source>
        <dbReference type="EMBL" id="GED28428.1"/>
    </source>
</evidence>
<keyword evidence="3" id="KW-0540">Nuclease</keyword>
<dbReference type="GO" id="GO:0005829">
    <property type="term" value="C:cytosol"/>
    <property type="evidence" value="ECO:0007669"/>
    <property type="project" value="TreeGrafter"/>
</dbReference>
<reference evidence="2 5" key="2">
    <citation type="submission" date="2019-06" db="EMBL/GenBank/DDBJ databases">
        <title>Whole genome shotgun sequence of Brevibacillus agri NBRC 15538.</title>
        <authorList>
            <person name="Hosoyama A."/>
            <person name="Uohara A."/>
            <person name="Ohji S."/>
            <person name="Ichikawa N."/>
        </authorList>
    </citation>
    <scope>NUCLEOTIDE SEQUENCE [LARGE SCALE GENOMIC DNA]</scope>
    <source>
        <strain evidence="2 5">NBRC 15538</strain>
    </source>
</reference>
<gene>
    <name evidence="2" type="ORF">BAG01nite_45300</name>
    <name evidence="3" type="ORF">EB820_25115</name>
</gene>
<dbReference type="RefSeq" id="WP_005835520.1">
    <property type="nucleotide sequence ID" value="NZ_BJOD01000072.1"/>
</dbReference>
<dbReference type="GO" id="GO:0016787">
    <property type="term" value="F:hydrolase activity"/>
    <property type="evidence" value="ECO:0007669"/>
    <property type="project" value="InterPro"/>
</dbReference>
<dbReference type="InterPro" id="IPR006935">
    <property type="entry name" value="Helicase/UvrB_N"/>
</dbReference>
<dbReference type="GO" id="GO:0004519">
    <property type="term" value="F:endonuclease activity"/>
    <property type="evidence" value="ECO:0007669"/>
    <property type="project" value="UniProtKB-KW"/>
</dbReference>
<dbReference type="Proteomes" id="UP000276178">
    <property type="component" value="Unassembled WGS sequence"/>
</dbReference>
<dbReference type="SUPFAM" id="SSF52540">
    <property type="entry name" value="P-loop containing nucleoside triphosphate hydrolases"/>
    <property type="match status" value="2"/>
</dbReference>
<dbReference type="Gene3D" id="3.40.50.300">
    <property type="entry name" value="P-loop containing nucleotide triphosphate hydrolases"/>
    <property type="match status" value="2"/>
</dbReference>
<keyword evidence="3" id="KW-0255">Endonuclease</keyword>
<feature type="domain" description="Helicase/UvrB N-terminal" evidence="1">
    <location>
        <begin position="6"/>
        <end position="172"/>
    </location>
</feature>
<dbReference type="EMBL" id="RHHN01000117">
    <property type="protein sequence ID" value="RNB46355.1"/>
    <property type="molecule type" value="Genomic_DNA"/>
</dbReference>
<dbReference type="PANTHER" id="PTHR47396">
    <property type="entry name" value="TYPE I RESTRICTION ENZYME ECOKI R PROTEIN"/>
    <property type="match status" value="1"/>
</dbReference>
<keyword evidence="3" id="KW-0378">Hydrolase</keyword>
<dbReference type="GO" id="GO:0003677">
    <property type="term" value="F:DNA binding"/>
    <property type="evidence" value="ECO:0007669"/>
    <property type="project" value="InterPro"/>
</dbReference>
<dbReference type="AlphaFoldDB" id="A0A3M8A7B3"/>
<dbReference type="Proteomes" id="UP000317180">
    <property type="component" value="Unassembled WGS sequence"/>
</dbReference>
<evidence type="ECO:0000313" key="4">
    <source>
        <dbReference type="Proteomes" id="UP000276178"/>
    </source>
</evidence>
<sequence length="739" mass="84506">MSIPADFQLKAIADLMDAMKGDKREIILKSCTGSGKTIILTFFMDEYLKCFDKTVFIWLTPGKGDLEVQSKRKMDKYIHGAQTKTLVDIMTTGFEANDVCFINWETLNKKSNNALKDGERTNFLEHIEKAFNDDLSFKIIVDESHEGDTIKGKEIIEYFQTDKIIRASATPKNYTDATWIIVPEAEVIAAELIKKVLIINEGVKQGDEVVDQIDYLLTKALEKQRKLYSSFASHGANVNPLIVVQLPNKNDVLLDGVERWFASKEITYENGLLAVRLAERHENTAGIEEPTAKPVAIIIKQAIATGWDCPRAHILVKLRDHMSETFEIQTIGRIRRMPEGKHYDEPLLDSCYLYTMDEKFTESVKMSLGKGALEAANLHLKESLKSVKLVCEQVSGIAFSRDQRQILQTIYAYFKKHYNIDTRTIENKKRLEANDFLISNYVRQYVTEENKIIAAGDRSSYKDLKMTYIQAPINTTIHGREYHHIVGEISLRVGLKYEDLNAIFRRLFVRTAGKKPNINQILLLENRELYAFVLNNRELLKNAVRNAASELGDQLHLEFNALSDKTTKKDFWLPRECLFTYDATEKSQRVLLKSVYEGYLSSAAPRSSSEKKFEKYCESAASVQWVYKNGDKGAEYLSIVYEDAYGKARVFFPDYVVCVNGEIWIIETKGGFDKYGNSEDIDKFSPRKFAVLKAYIDKYNLKGGFVREDKKSDELCICMEEYSDDVSSASWSLLRDIIS</sequence>
<accession>A0A3M8A7B3</accession>
<dbReference type="GO" id="GO:0005524">
    <property type="term" value="F:ATP binding"/>
    <property type="evidence" value="ECO:0007669"/>
    <property type="project" value="InterPro"/>
</dbReference>
<dbReference type="OrthoDB" id="9804145at2"/>
<evidence type="ECO:0000313" key="3">
    <source>
        <dbReference type="EMBL" id="RNB46355.1"/>
    </source>
</evidence>
<reference evidence="3 4" key="1">
    <citation type="submission" date="2018-10" db="EMBL/GenBank/DDBJ databases">
        <title>Phylogenomics of Brevibacillus.</title>
        <authorList>
            <person name="Dunlap C."/>
        </authorList>
    </citation>
    <scope>NUCLEOTIDE SEQUENCE [LARGE SCALE GENOMIC DNA]</scope>
    <source>
        <strain evidence="3 4">NRRL NRS 1219</strain>
    </source>
</reference>
<evidence type="ECO:0000259" key="1">
    <source>
        <dbReference type="Pfam" id="PF04851"/>
    </source>
</evidence>
<name>A0A3M8A7B3_9BACL</name>
<dbReference type="PANTHER" id="PTHR47396:SF1">
    <property type="entry name" value="ATP-DEPENDENT HELICASE IRC3-RELATED"/>
    <property type="match status" value="1"/>
</dbReference>
<dbReference type="EMBL" id="BJOD01000072">
    <property type="protein sequence ID" value="GED28428.1"/>
    <property type="molecule type" value="Genomic_DNA"/>
</dbReference>
<evidence type="ECO:0000313" key="5">
    <source>
        <dbReference type="Proteomes" id="UP000317180"/>
    </source>
</evidence>
<dbReference type="Pfam" id="PF04851">
    <property type="entry name" value="ResIII"/>
    <property type="match status" value="1"/>
</dbReference>
<comment type="caution">
    <text evidence="3">The sequence shown here is derived from an EMBL/GenBank/DDBJ whole genome shotgun (WGS) entry which is preliminary data.</text>
</comment>
<organism evidence="3 4">
    <name type="scientific">Brevibacillus agri</name>
    <dbReference type="NCBI Taxonomy" id="51101"/>
    <lineage>
        <taxon>Bacteria</taxon>
        <taxon>Bacillati</taxon>
        <taxon>Bacillota</taxon>
        <taxon>Bacilli</taxon>
        <taxon>Bacillales</taxon>
        <taxon>Paenibacillaceae</taxon>
        <taxon>Brevibacillus</taxon>
    </lineage>
</organism>